<dbReference type="InterPro" id="IPR048389">
    <property type="entry name" value="YciQ-like_C"/>
</dbReference>
<comment type="caution">
    <text evidence="5">The sequence shown here is derived from an EMBL/GenBank/DDBJ whole genome shotgun (WGS) entry which is preliminary data.</text>
</comment>
<keyword evidence="6" id="KW-1185">Reference proteome</keyword>
<dbReference type="RefSeq" id="WP_077926641.1">
    <property type="nucleotide sequence ID" value="NZ_BAABKE010000010.1"/>
</dbReference>
<gene>
    <name evidence="5" type="ORF">GCM10023338_23110</name>
</gene>
<evidence type="ECO:0000313" key="5">
    <source>
        <dbReference type="EMBL" id="GAA5104005.1"/>
    </source>
</evidence>
<evidence type="ECO:0008006" key="7">
    <source>
        <dbReference type="Google" id="ProtNLM"/>
    </source>
</evidence>
<evidence type="ECO:0000259" key="4">
    <source>
        <dbReference type="Pfam" id="PF20990"/>
    </source>
</evidence>
<dbReference type="EMBL" id="BAABKE010000010">
    <property type="protein sequence ID" value="GAA5104005.1"/>
    <property type="molecule type" value="Genomic_DNA"/>
</dbReference>
<keyword evidence="2" id="KW-1133">Transmembrane helix</keyword>
<feature type="transmembrane region" description="Helical" evidence="2">
    <location>
        <begin position="242"/>
        <end position="260"/>
    </location>
</feature>
<dbReference type="Proteomes" id="UP001500631">
    <property type="component" value="Unassembled WGS sequence"/>
</dbReference>
<evidence type="ECO:0000313" key="6">
    <source>
        <dbReference type="Proteomes" id="UP001500631"/>
    </source>
</evidence>
<accession>A0ABP9MXE7</accession>
<evidence type="ECO:0000256" key="1">
    <source>
        <dbReference type="SAM" id="MobiDB-lite"/>
    </source>
</evidence>
<feature type="transmembrane region" description="Helical" evidence="2">
    <location>
        <begin position="489"/>
        <end position="511"/>
    </location>
</feature>
<feature type="transmembrane region" description="Helical" evidence="2">
    <location>
        <begin position="457"/>
        <end position="477"/>
    </location>
</feature>
<name>A0ABP9MXE7_9GAMM</name>
<feature type="compositionally biased region" description="Low complexity" evidence="1">
    <location>
        <begin position="601"/>
        <end position="618"/>
    </location>
</feature>
<dbReference type="Pfam" id="PF20990">
    <property type="entry name" value="DUF2207_C"/>
    <property type="match status" value="1"/>
</dbReference>
<feature type="domain" description="Predicted membrane protein YciQ-like C-terminal" evidence="4">
    <location>
        <begin position="285"/>
        <end position="572"/>
    </location>
</feature>
<dbReference type="InterPro" id="IPR018702">
    <property type="entry name" value="DUF2207"/>
</dbReference>
<feature type="transmembrane region" description="Helical" evidence="2">
    <location>
        <begin position="392"/>
        <end position="413"/>
    </location>
</feature>
<feature type="compositionally biased region" description="Gly residues" evidence="1">
    <location>
        <begin position="619"/>
        <end position="650"/>
    </location>
</feature>
<feature type="transmembrane region" description="Helical" evidence="2">
    <location>
        <begin position="419"/>
        <end position="437"/>
    </location>
</feature>
<protein>
    <recommendedName>
        <fullName evidence="7">DUF2207 domain-containing protein</fullName>
    </recommendedName>
</protein>
<keyword evidence="2" id="KW-0812">Transmembrane</keyword>
<feature type="region of interest" description="Disordered" evidence="1">
    <location>
        <begin position="601"/>
        <end position="650"/>
    </location>
</feature>
<keyword evidence="2" id="KW-0472">Membrane</keyword>
<dbReference type="Pfam" id="PF09972">
    <property type="entry name" value="DUF2207"/>
    <property type="match status" value="1"/>
</dbReference>
<feature type="domain" description="DUF2207" evidence="3">
    <location>
        <begin position="24"/>
        <end position="212"/>
    </location>
</feature>
<reference evidence="6" key="1">
    <citation type="journal article" date="2019" name="Int. J. Syst. Evol. Microbiol.">
        <title>The Global Catalogue of Microorganisms (GCM) 10K type strain sequencing project: providing services to taxonomists for standard genome sequencing and annotation.</title>
        <authorList>
            <consortium name="The Broad Institute Genomics Platform"/>
            <consortium name="The Broad Institute Genome Sequencing Center for Infectious Disease"/>
            <person name="Wu L."/>
            <person name="Ma J."/>
        </authorList>
    </citation>
    <scope>NUCLEOTIDE SEQUENCE [LARGE SCALE GENOMIC DNA]</scope>
    <source>
        <strain evidence="6">JCM 18424</strain>
    </source>
</reference>
<organism evidence="5 6">
    <name type="scientific">Wohlfahrtiimonas larvae</name>
    <dbReference type="NCBI Taxonomy" id="1157986"/>
    <lineage>
        <taxon>Bacteria</taxon>
        <taxon>Pseudomonadati</taxon>
        <taxon>Pseudomonadota</taxon>
        <taxon>Gammaproteobacteria</taxon>
        <taxon>Cardiobacteriales</taxon>
        <taxon>Ignatzschineriaceae</taxon>
        <taxon>Wohlfahrtiimonas</taxon>
    </lineage>
</organism>
<evidence type="ECO:0000259" key="3">
    <source>
        <dbReference type="Pfam" id="PF09972"/>
    </source>
</evidence>
<sequence>MKIVAQYIFLSVMFLFNITWADQIDHYDSRINILEDGTIDVVETIEITTNHEQIKLGITREIPKSYYFMNKRVETPVNVLTVTRNGQPENFWTENQYGNVEIFTGSVDNVVDNYLDKGKHTFVIHWQSQNHIRSFENYDELYINAIGHNWRLPIIVATVTLKLPKSVSAIQSAAYYGVRGAIDQAQTTQKSPQEIQFTSPKILGNGKGFTVATGFTKGIIPSIEPNWYDVWMAKALDYFPSFVQPLNIILGIMMAVMLLYKRLAAMIYTKILPKSQRAFMVRYAPPNIPFDLACALYSPENHSKFMLAMLVRFQALGLLSFNETTKSIKVRKKLTDQHRALLSPEELQFIVSLQRRGIPVISLEKYNGAFSHGIQLLKTHIQDLADECYKKIAPIFLIIGIIVMAVMLLSFSIYLSAEIYFSLVFIVIPMLILNSIIMNQIPKINEKDQLFGKASLLLKGLPVFMFFFAFGGVPLYFMMTEIANTPLSMMTYLCSYGLVWLSLLVLMVIFIQLSKYRYYVKAHYVDHKQALLEFKHFLVYTKKAEYELITPNLFEEYLPYSILFGVEKKWIKLYQSLYPKNYQISQQQGALHMARSSSSTFSRAMSSPSMGRSSSGFSSSGGGGSSGGGSGSGGGGSSGGGSGGGGGGGR</sequence>
<proteinExistence type="predicted"/>
<evidence type="ECO:0000256" key="2">
    <source>
        <dbReference type="SAM" id="Phobius"/>
    </source>
</evidence>